<name>A0A0B7IUI1_9FLAO</name>
<dbReference type="EMBL" id="CDOL01000243">
    <property type="protein sequence ID" value="CEN53717.1"/>
    <property type="molecule type" value="Genomic_DNA"/>
</dbReference>
<dbReference type="Proteomes" id="UP000038200">
    <property type="component" value="Unassembled WGS sequence"/>
</dbReference>
<sequence length="98" mass="10627">MVSPGENAKLSTPKVSKLWQELQLMFPSFDKRVSKYSFLPKAIFSSEISGLGTELTDLKNVSAVFNNSDFVSSGCTSLTACFLGALLQLTSTPSDNKK</sequence>
<proteinExistence type="predicted"/>
<evidence type="ECO:0000313" key="2">
    <source>
        <dbReference type="Proteomes" id="UP000038200"/>
    </source>
</evidence>
<gene>
    <name evidence="1" type="ORF">CCAND93_530019</name>
</gene>
<reference evidence="1 2" key="1">
    <citation type="submission" date="2015-01" db="EMBL/GenBank/DDBJ databases">
        <authorList>
            <person name="Xiang T."/>
            <person name="Song Y."/>
            <person name="Huang L."/>
            <person name="Wang B."/>
            <person name="Wu P."/>
        </authorList>
    </citation>
    <scope>NUCLEOTIDE SEQUENCE [LARGE SCALE GENOMIC DNA]</scope>
    <source>
        <strain evidence="1 2">CcD93</strain>
    </source>
</reference>
<dbReference type="AlphaFoldDB" id="A0A0B7IUI1"/>
<accession>A0A0B7IUI1</accession>
<evidence type="ECO:0000313" key="1">
    <source>
        <dbReference type="EMBL" id="CEN53717.1"/>
    </source>
</evidence>
<protein>
    <submittedName>
        <fullName evidence="1">Uncharacterized protein</fullName>
    </submittedName>
</protein>
<organism evidence="1 2">
    <name type="scientific">Capnocytophaga canis</name>
    <dbReference type="NCBI Taxonomy" id="1848903"/>
    <lineage>
        <taxon>Bacteria</taxon>
        <taxon>Pseudomonadati</taxon>
        <taxon>Bacteroidota</taxon>
        <taxon>Flavobacteriia</taxon>
        <taxon>Flavobacteriales</taxon>
        <taxon>Flavobacteriaceae</taxon>
        <taxon>Capnocytophaga</taxon>
    </lineage>
</organism>